<proteinExistence type="predicted"/>
<dbReference type="AlphaFoldDB" id="A0A2U2MUS3"/>
<dbReference type="EMBL" id="QFFN01000002">
    <property type="protein sequence ID" value="PWG60586.1"/>
    <property type="molecule type" value="Genomic_DNA"/>
</dbReference>
<protein>
    <submittedName>
        <fullName evidence="1">Uncharacterized protein</fullName>
    </submittedName>
</protein>
<comment type="caution">
    <text evidence="1">The sequence shown here is derived from an EMBL/GenBank/DDBJ whole genome shotgun (WGS) entry which is preliminary data.</text>
</comment>
<accession>A0A2U2MUS3</accession>
<evidence type="ECO:0000313" key="1">
    <source>
        <dbReference type="EMBL" id="PWG60586.1"/>
    </source>
</evidence>
<sequence>MTAAQSKPRDLQYAGNIAISVPRRTAESNNGNVWENEYVSAQSTNVRYMFVTDSNERRSDTSPIFGM</sequence>
<keyword evidence="2" id="KW-1185">Reference proteome</keyword>
<dbReference type="Proteomes" id="UP000245753">
    <property type="component" value="Unassembled WGS sequence"/>
</dbReference>
<evidence type="ECO:0000313" key="2">
    <source>
        <dbReference type="Proteomes" id="UP000245753"/>
    </source>
</evidence>
<organism evidence="1 2">
    <name type="scientific">Bifidobacterium catulorum</name>
    <dbReference type="NCBI Taxonomy" id="1630173"/>
    <lineage>
        <taxon>Bacteria</taxon>
        <taxon>Bacillati</taxon>
        <taxon>Actinomycetota</taxon>
        <taxon>Actinomycetes</taxon>
        <taxon>Bifidobacteriales</taxon>
        <taxon>Bifidobacteriaceae</taxon>
        <taxon>Bifidobacterium</taxon>
    </lineage>
</organism>
<name>A0A2U2MUS3_9BIFI</name>
<gene>
    <name evidence="1" type="ORF">DF200_01515</name>
</gene>
<reference evidence="1 2" key="1">
    <citation type="journal article" date="2018" name="Int. J. Syst. Evol. Microbiol.">
        <title>Bifidobacterium catulorum sp. nov., a novel taxon from the faeces of the baby common marmoset (Callithrix jacchus).</title>
        <authorList>
            <person name="Modesto M."/>
            <person name="Michelini S."/>
            <person name="Oki K."/>
            <person name="Biavati B."/>
            <person name="Watanabe K."/>
            <person name="Mattarelli P."/>
        </authorList>
    </citation>
    <scope>NUCLEOTIDE SEQUENCE [LARGE SCALE GENOMIC DNA]</scope>
    <source>
        <strain evidence="1 2">MRM 8.19</strain>
    </source>
</reference>